<evidence type="ECO:0000313" key="2">
    <source>
        <dbReference type="Proteomes" id="UP000270296"/>
    </source>
</evidence>
<evidence type="ECO:0000313" key="1">
    <source>
        <dbReference type="EMBL" id="VDP13274.1"/>
    </source>
</evidence>
<dbReference type="PANTHER" id="PTHR28592">
    <property type="entry name" value="ARMADILLO REPEAT-CONTAINING PROTEIN 1"/>
    <property type="match status" value="1"/>
</dbReference>
<accession>A0A183IV36</accession>
<dbReference type="AlphaFoldDB" id="A0A183IV36"/>
<dbReference type="OrthoDB" id="5784421at2759"/>
<reference evidence="1 2" key="2">
    <citation type="submission" date="2018-11" db="EMBL/GenBank/DDBJ databases">
        <authorList>
            <consortium name="Pathogen Informatics"/>
        </authorList>
    </citation>
    <scope>NUCLEOTIDE SEQUENCE [LARGE SCALE GENOMIC DNA]</scope>
</reference>
<dbReference type="EMBL" id="UZAM01010665">
    <property type="protein sequence ID" value="VDP13274.1"/>
    <property type="molecule type" value="Genomic_DNA"/>
</dbReference>
<evidence type="ECO:0000313" key="3">
    <source>
        <dbReference type="WBParaSite" id="SBAD_0000776701-mRNA-1"/>
    </source>
</evidence>
<gene>
    <name evidence="1" type="ORF">SBAD_LOCUS7483</name>
</gene>
<dbReference type="Proteomes" id="UP000270296">
    <property type="component" value="Unassembled WGS sequence"/>
</dbReference>
<reference evidence="3" key="1">
    <citation type="submission" date="2016-06" db="UniProtKB">
        <authorList>
            <consortium name="WormBaseParasite"/>
        </authorList>
    </citation>
    <scope>IDENTIFICATION</scope>
</reference>
<protein>
    <submittedName>
        <fullName evidence="3">Armadillo repeat-containing protein</fullName>
    </submittedName>
</protein>
<sequence length="209" mass="23610">MSAASDELMSMLVRYRTYAIDGVKRRLLAEDSACLQYIVQSLTNHEQSIVQAALEVLELICSDVKTRSFVHLISGVFEKKLAKILQSTLLKLKGIVSIYFTDNHRKCIIRMRPEVTLEAIRCIVNGCKLPDLEWVYKDANGMQVRFSSLSDLRYDCSSDSCDNLPGFHDDNPLDSNTALVSARQQKVTSGGGWHWWDSVASFISDNVLW</sequence>
<dbReference type="WBParaSite" id="SBAD_0000776701-mRNA-1">
    <property type="protein sequence ID" value="SBAD_0000776701-mRNA-1"/>
    <property type="gene ID" value="SBAD_0000776701"/>
</dbReference>
<proteinExistence type="predicted"/>
<dbReference type="PANTHER" id="PTHR28592:SF1">
    <property type="entry name" value="ARMADILLO REPEAT-CONTAINING PROTEIN 1"/>
    <property type="match status" value="1"/>
</dbReference>
<name>A0A183IV36_9BILA</name>
<organism evidence="3">
    <name type="scientific">Soboliphyme baturini</name>
    <dbReference type="NCBI Taxonomy" id="241478"/>
    <lineage>
        <taxon>Eukaryota</taxon>
        <taxon>Metazoa</taxon>
        <taxon>Ecdysozoa</taxon>
        <taxon>Nematoda</taxon>
        <taxon>Enoplea</taxon>
        <taxon>Dorylaimia</taxon>
        <taxon>Dioctophymatida</taxon>
        <taxon>Dioctophymatoidea</taxon>
        <taxon>Soboliphymatidae</taxon>
        <taxon>Soboliphyme</taxon>
    </lineage>
</organism>
<keyword evidence="2" id="KW-1185">Reference proteome</keyword>